<organism evidence="2">
    <name type="scientific">marine sediment metagenome</name>
    <dbReference type="NCBI Taxonomy" id="412755"/>
    <lineage>
        <taxon>unclassified sequences</taxon>
        <taxon>metagenomes</taxon>
        <taxon>ecological metagenomes</taxon>
    </lineage>
</organism>
<comment type="caution">
    <text evidence="2">The sequence shown here is derived from an EMBL/GenBank/DDBJ whole genome shotgun (WGS) entry which is preliminary data.</text>
</comment>
<keyword evidence="1" id="KW-0472">Membrane</keyword>
<keyword evidence="1" id="KW-0812">Transmembrane</keyword>
<dbReference type="AlphaFoldDB" id="X1U1A9"/>
<name>X1U1A9_9ZZZZ</name>
<reference evidence="2" key="1">
    <citation type="journal article" date="2014" name="Front. Microbiol.">
        <title>High frequency of phylogenetically diverse reductive dehalogenase-homologous genes in deep subseafloor sedimentary metagenomes.</title>
        <authorList>
            <person name="Kawai M."/>
            <person name="Futagami T."/>
            <person name="Toyoda A."/>
            <person name="Takaki Y."/>
            <person name="Nishi S."/>
            <person name="Hori S."/>
            <person name="Arai W."/>
            <person name="Tsubouchi T."/>
            <person name="Morono Y."/>
            <person name="Uchiyama I."/>
            <person name="Ito T."/>
            <person name="Fujiyama A."/>
            <person name="Inagaki F."/>
            <person name="Takami H."/>
        </authorList>
    </citation>
    <scope>NUCLEOTIDE SEQUENCE</scope>
    <source>
        <strain evidence="2">Expedition CK06-06</strain>
    </source>
</reference>
<accession>X1U1A9</accession>
<feature type="transmembrane region" description="Helical" evidence="1">
    <location>
        <begin position="31"/>
        <end position="52"/>
    </location>
</feature>
<keyword evidence="1" id="KW-1133">Transmembrane helix</keyword>
<dbReference type="EMBL" id="BARW01026971">
    <property type="protein sequence ID" value="GAJ11304.1"/>
    <property type="molecule type" value="Genomic_DNA"/>
</dbReference>
<evidence type="ECO:0000313" key="2">
    <source>
        <dbReference type="EMBL" id="GAJ11304.1"/>
    </source>
</evidence>
<proteinExistence type="predicted"/>
<sequence>MAKQTTELAAYKAGVKAAKNPGKKGRKRGGFTLPLATIAGFAPLVANVLGGLRVGGPEKAMDNLSASLTGYSFQTGIWSPRYAFQWGIGPILLGTFVSKLASKLGVNRALGRAGVPFVRI</sequence>
<evidence type="ECO:0000256" key="1">
    <source>
        <dbReference type="SAM" id="Phobius"/>
    </source>
</evidence>
<protein>
    <submittedName>
        <fullName evidence="2">Uncharacterized protein</fullName>
    </submittedName>
</protein>
<gene>
    <name evidence="2" type="ORF">S12H4_43866</name>
</gene>